<organism evidence="2 3">
    <name type="scientific">Pagothenia borchgrevinki</name>
    <name type="common">Bald rockcod</name>
    <name type="synonym">Trematomus borchgrevinki</name>
    <dbReference type="NCBI Taxonomy" id="8213"/>
    <lineage>
        <taxon>Eukaryota</taxon>
        <taxon>Metazoa</taxon>
        <taxon>Chordata</taxon>
        <taxon>Craniata</taxon>
        <taxon>Vertebrata</taxon>
        <taxon>Euteleostomi</taxon>
        <taxon>Actinopterygii</taxon>
        <taxon>Neopterygii</taxon>
        <taxon>Teleostei</taxon>
        <taxon>Neoteleostei</taxon>
        <taxon>Acanthomorphata</taxon>
        <taxon>Eupercaria</taxon>
        <taxon>Perciformes</taxon>
        <taxon>Notothenioidei</taxon>
        <taxon>Nototheniidae</taxon>
        <taxon>Pagothenia</taxon>
    </lineage>
</organism>
<dbReference type="InterPro" id="IPR055469">
    <property type="entry name" value="DUF7041"/>
</dbReference>
<dbReference type="PANTHER" id="PTHR33327:SF3">
    <property type="entry name" value="RNA-DIRECTED DNA POLYMERASE"/>
    <property type="match status" value="1"/>
</dbReference>
<dbReference type="EMBL" id="JBIYXZ010002074">
    <property type="protein sequence ID" value="KAL3058173.1"/>
    <property type="molecule type" value="Genomic_DNA"/>
</dbReference>
<dbReference type="AlphaFoldDB" id="A0ABD2GYA6"/>
<keyword evidence="3" id="KW-1185">Reference proteome</keyword>
<evidence type="ECO:0000313" key="3">
    <source>
        <dbReference type="Proteomes" id="UP001619887"/>
    </source>
</evidence>
<dbReference type="PANTHER" id="PTHR33327">
    <property type="entry name" value="ENDONUCLEASE"/>
    <property type="match status" value="1"/>
</dbReference>
<name>A0ABD2GYA6_PAGBO</name>
<accession>A0ABD2GYA6</accession>
<evidence type="ECO:0000313" key="2">
    <source>
        <dbReference type="EMBL" id="KAL3058173.1"/>
    </source>
</evidence>
<protein>
    <recommendedName>
        <fullName evidence="1">DUF7041 domain-containing protein</fullName>
    </recommendedName>
</protein>
<dbReference type="Proteomes" id="UP001619887">
    <property type="component" value="Unassembled WGS sequence"/>
</dbReference>
<dbReference type="Pfam" id="PF23055">
    <property type="entry name" value="DUF7041"/>
    <property type="match status" value="1"/>
</dbReference>
<sequence>MTDRNVFVKLPEFWEHAAAAWFAHVEAHFACRQVRDRDLKYFHVVAAMGSSTSSRLVGFIADPPHHGKYEAIKALLLKTFSLSAKERACQILDIQGLEDSKPSQLMVKMQNLLGGEDPRILFMETFLRHFPSRVQTALANTSVTEPRALAEEADRFFLATQQSAAEALAVTLSAPSTVKKAWGRLDAKVPSRRGDTGECLYHVRFGARAKKCVAPCSYKPPGNGGAGAQ</sequence>
<evidence type="ECO:0000259" key="1">
    <source>
        <dbReference type="Pfam" id="PF23055"/>
    </source>
</evidence>
<reference evidence="2 3" key="2">
    <citation type="journal article" date="2024" name="G3 (Bethesda)">
        <title>The genome of the cryopelagic Antarctic bald notothen, Trematomus borchgrevinki.</title>
        <authorList>
            <person name="Rayamajhi N."/>
            <person name="Rivera-Colon A.G."/>
            <person name="Minhas B.F."/>
            <person name="Cheng C.C."/>
            <person name="Catchen J.M."/>
        </authorList>
    </citation>
    <scope>NUCLEOTIDE SEQUENCE [LARGE SCALE GENOMIC DNA]</scope>
    <source>
        <strain evidence="2">AGRC-2024</strain>
    </source>
</reference>
<gene>
    <name evidence="2" type="ORF">OYC64_010375</name>
</gene>
<proteinExistence type="predicted"/>
<comment type="caution">
    <text evidence="2">The sequence shown here is derived from an EMBL/GenBank/DDBJ whole genome shotgun (WGS) entry which is preliminary data.</text>
</comment>
<reference evidence="2 3" key="1">
    <citation type="journal article" date="2022" name="G3 (Bethesda)">
        <title>Evaluating Illumina-, Nanopore-, and PacBio-based genome assembly strategies with the bald notothen, Trematomus borchgrevinki.</title>
        <authorList>
            <person name="Rayamajhi N."/>
            <person name="Cheng C.C."/>
            <person name="Catchen J.M."/>
        </authorList>
    </citation>
    <scope>NUCLEOTIDE SEQUENCE [LARGE SCALE GENOMIC DNA]</scope>
    <source>
        <strain evidence="2">AGRC-2024</strain>
    </source>
</reference>
<feature type="domain" description="DUF7041" evidence="1">
    <location>
        <begin position="10"/>
        <end position="92"/>
    </location>
</feature>